<evidence type="ECO:0000256" key="3">
    <source>
        <dbReference type="ARBA" id="ARBA00022989"/>
    </source>
</evidence>
<keyword evidence="4 5" id="KW-0472">Membrane</keyword>
<dbReference type="InterPro" id="IPR036259">
    <property type="entry name" value="MFS_trans_sf"/>
</dbReference>
<dbReference type="STRING" id="439228.SAMN06295920_107280"/>
<dbReference type="GO" id="GO:0046943">
    <property type="term" value="F:carboxylic acid transmembrane transporter activity"/>
    <property type="evidence" value="ECO:0007669"/>
    <property type="project" value="TreeGrafter"/>
</dbReference>
<dbReference type="GO" id="GO:0005886">
    <property type="term" value="C:plasma membrane"/>
    <property type="evidence" value="ECO:0007669"/>
    <property type="project" value="TreeGrafter"/>
</dbReference>
<dbReference type="SUPFAM" id="SSF103473">
    <property type="entry name" value="MFS general substrate transporter"/>
    <property type="match status" value="1"/>
</dbReference>
<evidence type="ECO:0000256" key="4">
    <source>
        <dbReference type="ARBA" id="ARBA00023136"/>
    </source>
</evidence>
<evidence type="ECO:0000313" key="8">
    <source>
        <dbReference type="Proteomes" id="UP000189818"/>
    </source>
</evidence>
<feature type="transmembrane region" description="Helical" evidence="5">
    <location>
        <begin position="244"/>
        <end position="262"/>
    </location>
</feature>
<evidence type="ECO:0000256" key="1">
    <source>
        <dbReference type="ARBA" id="ARBA00004141"/>
    </source>
</evidence>
<dbReference type="Proteomes" id="UP000189818">
    <property type="component" value="Unassembled WGS sequence"/>
</dbReference>
<comment type="subcellular location">
    <subcellularLocation>
        <location evidence="1">Membrane</location>
        <topology evidence="1">Multi-pass membrane protein</topology>
    </subcellularLocation>
</comment>
<sequence length="450" mass="47945">MDERSGPWWRGVTGYQWLVFAVASGAWLFDTMDQRLFSLARIPALGDLMALPPSHVEVQAFAKIVTALFLVGWGLGGLIIGPLGDRFGRVRLLAISILLYSLCTGITAFCRTPAEFAALRFVTGLGIGGVFGLAVAIIVETVDGRARLAMLAGLQLLSTVGNVGSALVKMGVDDLARHDLIAAGSVWRWLFALGALPALIAIVAMIGLREPQSWRDRKAEGRLPKGAFGAYVDLLGNPAERRGLLIGSLLAVAGVVGLWGIGEYAVDLQHAVFTAYYDGRLAPDAAKAAVTDAKNWAYMLQMAGGAVGMLIFTLIADRVGRRPAFLTCFAAAFVVTMFVYARMQTPTDAYWMMPLMGAAQFSLFAGFSIYLPELFGAAARGTGVSFAYNLGRFAAAAGSFGSAWLSTSLFGGFDAPDPLRYSAMTMCVIFLIGLAAAWFAPETRGRPLPA</sequence>
<dbReference type="PANTHER" id="PTHR23508">
    <property type="entry name" value="CARBOXYLIC ACID TRANSPORTER PROTEIN HOMOLOG"/>
    <property type="match status" value="1"/>
</dbReference>
<feature type="transmembrane region" description="Helical" evidence="5">
    <location>
        <begin position="121"/>
        <end position="139"/>
    </location>
</feature>
<dbReference type="InterPro" id="IPR020846">
    <property type="entry name" value="MFS_dom"/>
</dbReference>
<evidence type="ECO:0000259" key="6">
    <source>
        <dbReference type="PROSITE" id="PS50850"/>
    </source>
</evidence>
<feature type="transmembrane region" description="Helical" evidence="5">
    <location>
        <begin position="349"/>
        <end position="372"/>
    </location>
</feature>
<dbReference type="Pfam" id="PF07690">
    <property type="entry name" value="MFS_1"/>
    <property type="match status" value="2"/>
</dbReference>
<name>A0A1T5EW06_9SPHN</name>
<keyword evidence="3 5" id="KW-1133">Transmembrane helix</keyword>
<feature type="transmembrane region" description="Helical" evidence="5">
    <location>
        <begin position="187"/>
        <end position="208"/>
    </location>
</feature>
<proteinExistence type="predicted"/>
<feature type="transmembrane region" description="Helical" evidence="5">
    <location>
        <begin position="296"/>
        <end position="316"/>
    </location>
</feature>
<dbReference type="PROSITE" id="PS00217">
    <property type="entry name" value="SUGAR_TRANSPORT_2"/>
    <property type="match status" value="1"/>
</dbReference>
<feature type="transmembrane region" description="Helical" evidence="5">
    <location>
        <begin position="60"/>
        <end position="80"/>
    </location>
</feature>
<keyword evidence="2 5" id="KW-0812">Transmembrane</keyword>
<dbReference type="Gene3D" id="1.20.1250.20">
    <property type="entry name" value="MFS general substrate transporter like domains"/>
    <property type="match status" value="2"/>
</dbReference>
<reference evidence="8" key="1">
    <citation type="submission" date="2017-02" db="EMBL/GenBank/DDBJ databases">
        <authorList>
            <person name="Varghese N."/>
            <person name="Submissions S."/>
        </authorList>
    </citation>
    <scope>NUCLEOTIDE SEQUENCE [LARGE SCALE GENOMIC DNA]</scope>
    <source>
        <strain evidence="8">UM2</strain>
    </source>
</reference>
<accession>A0A1T5EW06</accession>
<feature type="transmembrane region" description="Helical" evidence="5">
    <location>
        <begin position="92"/>
        <end position="109"/>
    </location>
</feature>
<dbReference type="InterPro" id="IPR011701">
    <property type="entry name" value="MFS"/>
</dbReference>
<keyword evidence="8" id="KW-1185">Reference proteome</keyword>
<evidence type="ECO:0000313" key="7">
    <source>
        <dbReference type="EMBL" id="SKB88071.1"/>
    </source>
</evidence>
<dbReference type="AlphaFoldDB" id="A0A1T5EW06"/>
<dbReference type="RefSeq" id="WP_079649362.1">
    <property type="nucleotide sequence ID" value="NZ_FUYM01000007.1"/>
</dbReference>
<protein>
    <submittedName>
        <fullName evidence="7">Predicted arabinose efflux permease, MFS family</fullName>
    </submittedName>
</protein>
<feature type="transmembrane region" description="Helical" evidence="5">
    <location>
        <begin position="12"/>
        <end position="29"/>
    </location>
</feature>
<feature type="transmembrane region" description="Helical" evidence="5">
    <location>
        <begin position="148"/>
        <end position="167"/>
    </location>
</feature>
<feature type="transmembrane region" description="Helical" evidence="5">
    <location>
        <begin position="393"/>
        <end position="413"/>
    </location>
</feature>
<evidence type="ECO:0000256" key="2">
    <source>
        <dbReference type="ARBA" id="ARBA00022692"/>
    </source>
</evidence>
<feature type="transmembrane region" description="Helical" evidence="5">
    <location>
        <begin position="323"/>
        <end position="343"/>
    </location>
</feature>
<dbReference type="EMBL" id="FUYM01000007">
    <property type="protein sequence ID" value="SKB88071.1"/>
    <property type="molecule type" value="Genomic_DNA"/>
</dbReference>
<feature type="domain" description="Major facilitator superfamily (MFS) profile" evidence="6">
    <location>
        <begin position="19"/>
        <end position="445"/>
    </location>
</feature>
<dbReference type="OrthoDB" id="9784658at2"/>
<evidence type="ECO:0000256" key="5">
    <source>
        <dbReference type="SAM" id="Phobius"/>
    </source>
</evidence>
<dbReference type="InterPro" id="IPR005829">
    <property type="entry name" value="Sugar_transporter_CS"/>
</dbReference>
<organism evidence="7 8">
    <name type="scientific">Rhizorhabdus histidinilytica</name>
    <dbReference type="NCBI Taxonomy" id="439228"/>
    <lineage>
        <taxon>Bacteria</taxon>
        <taxon>Pseudomonadati</taxon>
        <taxon>Pseudomonadota</taxon>
        <taxon>Alphaproteobacteria</taxon>
        <taxon>Sphingomonadales</taxon>
        <taxon>Sphingomonadaceae</taxon>
        <taxon>Rhizorhabdus</taxon>
    </lineage>
</organism>
<dbReference type="PROSITE" id="PS50850">
    <property type="entry name" value="MFS"/>
    <property type="match status" value="1"/>
</dbReference>
<gene>
    <name evidence="7" type="ORF">SAMN06295920_107280</name>
</gene>
<feature type="transmembrane region" description="Helical" evidence="5">
    <location>
        <begin position="419"/>
        <end position="440"/>
    </location>
</feature>
<dbReference type="PANTHER" id="PTHR23508:SF10">
    <property type="entry name" value="CARBOXYLIC ACID TRANSPORTER PROTEIN HOMOLOG"/>
    <property type="match status" value="1"/>
</dbReference>